<dbReference type="InterPro" id="IPR023235">
    <property type="entry name" value="FAM105"/>
</dbReference>
<comment type="caution">
    <text evidence="4">The sequence shown here is derived from an EMBL/GenBank/DDBJ whole genome shotgun (WGS) entry which is preliminary data.</text>
</comment>
<proteinExistence type="inferred from homology"/>
<evidence type="ECO:0000256" key="3">
    <source>
        <dbReference type="ARBA" id="ARBA00022490"/>
    </source>
</evidence>
<evidence type="ECO:0000256" key="2">
    <source>
        <dbReference type="ARBA" id="ARBA00010267"/>
    </source>
</evidence>
<dbReference type="Pfam" id="PF16218">
    <property type="entry name" value="Peptidase_C101"/>
    <property type="match status" value="1"/>
</dbReference>
<dbReference type="OrthoDB" id="6288034at2759"/>
<dbReference type="PANTHER" id="PTHR33662:SF3">
    <property type="entry name" value="FIBROUS SHEATH CABYR-BINDING PROTEIN-LIKE-RELATED"/>
    <property type="match status" value="1"/>
</dbReference>
<protein>
    <submittedName>
        <fullName evidence="4">Uncharacterized protein</fullName>
    </submittedName>
</protein>
<reference evidence="4 5" key="1">
    <citation type="journal article" date="2018" name="Nat. Ecol. Evol.">
        <title>Shark genomes provide insights into elasmobranch evolution and the origin of vertebrates.</title>
        <authorList>
            <person name="Hara Y"/>
            <person name="Yamaguchi K"/>
            <person name="Onimaru K"/>
            <person name="Kadota M"/>
            <person name="Koyanagi M"/>
            <person name="Keeley SD"/>
            <person name="Tatsumi K"/>
            <person name="Tanaka K"/>
            <person name="Motone F"/>
            <person name="Kageyama Y"/>
            <person name="Nozu R"/>
            <person name="Adachi N"/>
            <person name="Nishimura O"/>
            <person name="Nakagawa R"/>
            <person name="Tanegashima C"/>
            <person name="Kiyatake I"/>
            <person name="Matsumoto R"/>
            <person name="Murakumo K"/>
            <person name="Nishida K"/>
            <person name="Terakita A"/>
            <person name="Kuratani S"/>
            <person name="Sato K"/>
            <person name="Hyodo S Kuraku.S."/>
        </authorList>
    </citation>
    <scope>NUCLEOTIDE SEQUENCE [LARGE SCALE GENOMIC DNA]</scope>
</reference>
<feature type="non-terminal residue" evidence="4">
    <location>
        <position position="1"/>
    </location>
</feature>
<dbReference type="GO" id="GO:1990108">
    <property type="term" value="P:protein linear deubiquitination"/>
    <property type="evidence" value="ECO:0007669"/>
    <property type="project" value="TreeGrafter"/>
</dbReference>
<dbReference type="STRING" id="137246.A0A401T833"/>
<dbReference type="Proteomes" id="UP000287033">
    <property type="component" value="Unassembled WGS sequence"/>
</dbReference>
<evidence type="ECO:0000256" key="1">
    <source>
        <dbReference type="ARBA" id="ARBA00004496"/>
    </source>
</evidence>
<dbReference type="GO" id="GO:0005737">
    <property type="term" value="C:cytoplasm"/>
    <property type="evidence" value="ECO:0007669"/>
    <property type="project" value="UniProtKB-SubCell"/>
</dbReference>
<keyword evidence="5" id="KW-1185">Reference proteome</keyword>
<dbReference type="GO" id="GO:0004843">
    <property type="term" value="F:cysteine-type deubiquitinase activity"/>
    <property type="evidence" value="ECO:0007669"/>
    <property type="project" value="TreeGrafter"/>
</dbReference>
<evidence type="ECO:0000313" key="4">
    <source>
        <dbReference type="EMBL" id="GCC38800.1"/>
    </source>
</evidence>
<feature type="non-terminal residue" evidence="4">
    <location>
        <position position="49"/>
    </location>
</feature>
<name>A0A401T833_CHIPU</name>
<comment type="similarity">
    <text evidence="2">Belongs to the peptidase C65 family. Otulin subfamily.</text>
</comment>
<sequence>TTEWSTVEPGVDVLEYCAREWKGNTAKAQLMKEAYEAVCQTFSSVRRVR</sequence>
<dbReference type="PANTHER" id="PTHR33662">
    <property type="entry name" value="OTU DEUBIQUITINASE WITH LINEAR LINKAGE-SPECIFICITY A-RELATED"/>
    <property type="match status" value="1"/>
</dbReference>
<comment type="subcellular location">
    <subcellularLocation>
        <location evidence="1">Cytoplasm</location>
    </subcellularLocation>
</comment>
<dbReference type="AlphaFoldDB" id="A0A401T833"/>
<dbReference type="EMBL" id="BEZZ01016390">
    <property type="protein sequence ID" value="GCC38800.1"/>
    <property type="molecule type" value="Genomic_DNA"/>
</dbReference>
<gene>
    <name evidence="4" type="ORF">chiPu_0023157</name>
</gene>
<accession>A0A401T833</accession>
<organism evidence="4 5">
    <name type="scientific">Chiloscyllium punctatum</name>
    <name type="common">Brownbanded bambooshark</name>
    <name type="synonym">Hemiscyllium punctatum</name>
    <dbReference type="NCBI Taxonomy" id="137246"/>
    <lineage>
        <taxon>Eukaryota</taxon>
        <taxon>Metazoa</taxon>
        <taxon>Chordata</taxon>
        <taxon>Craniata</taxon>
        <taxon>Vertebrata</taxon>
        <taxon>Chondrichthyes</taxon>
        <taxon>Elasmobranchii</taxon>
        <taxon>Galeomorphii</taxon>
        <taxon>Galeoidea</taxon>
        <taxon>Orectolobiformes</taxon>
        <taxon>Hemiscylliidae</taxon>
        <taxon>Chiloscyllium</taxon>
    </lineage>
</organism>
<keyword evidence="3" id="KW-0963">Cytoplasm</keyword>
<evidence type="ECO:0000313" key="5">
    <source>
        <dbReference type="Proteomes" id="UP000287033"/>
    </source>
</evidence>